<keyword evidence="3" id="KW-1185">Reference proteome</keyword>
<dbReference type="EMBL" id="JAACJJ010000029">
    <property type="protein sequence ID" value="KAF5319687.1"/>
    <property type="molecule type" value="Genomic_DNA"/>
</dbReference>
<feature type="compositionally biased region" description="Pro residues" evidence="1">
    <location>
        <begin position="142"/>
        <end position="153"/>
    </location>
</feature>
<proteinExistence type="predicted"/>
<reference evidence="2 3" key="1">
    <citation type="journal article" date="2020" name="ISME J.">
        <title>Uncovering the hidden diversity of litter-decomposition mechanisms in mushroom-forming fungi.</title>
        <authorList>
            <person name="Floudas D."/>
            <person name="Bentzer J."/>
            <person name="Ahren D."/>
            <person name="Johansson T."/>
            <person name="Persson P."/>
            <person name="Tunlid A."/>
        </authorList>
    </citation>
    <scope>NUCLEOTIDE SEQUENCE [LARGE SCALE GENOMIC DNA]</scope>
    <source>
        <strain evidence="2 3">CBS 101986</strain>
    </source>
</reference>
<comment type="caution">
    <text evidence="2">The sequence shown here is derived from an EMBL/GenBank/DDBJ whole genome shotgun (WGS) entry which is preliminary data.</text>
</comment>
<dbReference type="AlphaFoldDB" id="A0A8H5BCI0"/>
<evidence type="ECO:0000313" key="2">
    <source>
        <dbReference type="EMBL" id="KAF5319687.1"/>
    </source>
</evidence>
<gene>
    <name evidence="2" type="ORF">D9619_008885</name>
</gene>
<evidence type="ECO:0000313" key="3">
    <source>
        <dbReference type="Proteomes" id="UP000567179"/>
    </source>
</evidence>
<feature type="region of interest" description="Disordered" evidence="1">
    <location>
        <begin position="139"/>
        <end position="161"/>
    </location>
</feature>
<dbReference type="Proteomes" id="UP000567179">
    <property type="component" value="Unassembled WGS sequence"/>
</dbReference>
<evidence type="ECO:0000256" key="1">
    <source>
        <dbReference type="SAM" id="MobiDB-lite"/>
    </source>
</evidence>
<protein>
    <submittedName>
        <fullName evidence="2">Uncharacterized protein</fullName>
    </submittedName>
</protein>
<name>A0A8H5BCI0_9AGAR</name>
<accession>A0A8H5BCI0</accession>
<organism evidence="2 3">
    <name type="scientific">Psilocybe cf. subviscida</name>
    <dbReference type="NCBI Taxonomy" id="2480587"/>
    <lineage>
        <taxon>Eukaryota</taxon>
        <taxon>Fungi</taxon>
        <taxon>Dikarya</taxon>
        <taxon>Basidiomycota</taxon>
        <taxon>Agaricomycotina</taxon>
        <taxon>Agaricomycetes</taxon>
        <taxon>Agaricomycetidae</taxon>
        <taxon>Agaricales</taxon>
        <taxon>Agaricineae</taxon>
        <taxon>Strophariaceae</taxon>
        <taxon>Psilocybe</taxon>
    </lineage>
</organism>
<sequence length="161" mass="17340">MLTSSNLALVAPLVARRPCCSPTPTVLPAPHSDVDIDEQQISMFAPSHAVIDAAVSRLLPTNSSGGSTLRRSISVLRCLPCQRSPTSLNTAIFYAALRNDFTLAPFHPGAPHLVDAASSPSPPLSLLIYRYRDVVSHQLYSPPRPGRPSPPTFLPSNQLQH</sequence>